<evidence type="ECO:0000259" key="1">
    <source>
        <dbReference type="Pfam" id="PF05057"/>
    </source>
</evidence>
<keyword evidence="2" id="KW-0378">Hydrolase</keyword>
<feature type="domain" description="DUF676" evidence="1">
    <location>
        <begin position="119"/>
        <end position="180"/>
    </location>
</feature>
<evidence type="ECO:0000313" key="2">
    <source>
        <dbReference type="EMBL" id="QFS49687.1"/>
    </source>
</evidence>
<dbReference type="Pfam" id="PF05057">
    <property type="entry name" value="DUF676"/>
    <property type="match status" value="1"/>
</dbReference>
<gene>
    <name evidence="2" type="ORF">GXM_07181</name>
</gene>
<organism evidence="2 3">
    <name type="scientific">Nostoc sphaeroides CCNUC1</name>
    <dbReference type="NCBI Taxonomy" id="2653204"/>
    <lineage>
        <taxon>Bacteria</taxon>
        <taxon>Bacillati</taxon>
        <taxon>Cyanobacteriota</taxon>
        <taxon>Cyanophyceae</taxon>
        <taxon>Nostocales</taxon>
        <taxon>Nostocaceae</taxon>
        <taxon>Nostoc</taxon>
    </lineage>
</organism>
<dbReference type="KEGG" id="nsh:GXM_07181"/>
<name>A0A5P8WA62_9NOSO</name>
<dbReference type="Proteomes" id="UP000326678">
    <property type="component" value="Chromosome Gxm2"/>
</dbReference>
<reference evidence="2 3" key="1">
    <citation type="submission" date="2019-10" db="EMBL/GenBank/DDBJ databases">
        <title>Genomic and transcriptomic insights into the perfect genentic adaptation of a filamentous nitrogen-fixing cyanobacterium to rice fields.</title>
        <authorList>
            <person name="Chen Z."/>
        </authorList>
    </citation>
    <scope>NUCLEOTIDE SEQUENCE [LARGE SCALE GENOMIC DNA]</scope>
    <source>
        <strain evidence="2">CCNUC1</strain>
    </source>
</reference>
<evidence type="ECO:0000313" key="3">
    <source>
        <dbReference type="Proteomes" id="UP000326678"/>
    </source>
</evidence>
<dbReference type="InterPro" id="IPR007751">
    <property type="entry name" value="DUF676_lipase-like"/>
</dbReference>
<dbReference type="AlphaFoldDB" id="A0A5P8WA62"/>
<dbReference type="RefSeq" id="WP_152590996.1">
    <property type="nucleotide sequence ID" value="NZ_CP045227.1"/>
</dbReference>
<keyword evidence="3" id="KW-1185">Reference proteome</keyword>
<protein>
    <submittedName>
        <fullName evidence="2">Alpha/beta hydrolase</fullName>
    </submittedName>
</protein>
<dbReference type="InterPro" id="IPR029058">
    <property type="entry name" value="AB_hydrolase_fold"/>
</dbReference>
<dbReference type="SUPFAM" id="SSF53474">
    <property type="entry name" value="alpha/beta-Hydrolases"/>
    <property type="match status" value="1"/>
</dbReference>
<dbReference type="Gene3D" id="3.40.50.1820">
    <property type="entry name" value="alpha/beta hydrolase"/>
    <property type="match status" value="1"/>
</dbReference>
<sequence length="490" mass="55876">MQYLPIVFVRGYAGTQKDVEQTVNDPFYGFNSGSTHIRVDEKENPQKFFFESPLLRLMTDHGYQPIVDNQNVSNQIKRLSAQLHKTIWIYRFYDISTPSFGSSSVVRQEMEEIAKGLKNLIQNVKKTTGADKIYLVAHSMGGLVCRSLIQKIYPEQGEQAADSIDKFFTYATPHGGIDFEIGSGLLENLRDKFQLNNSDDFGPQRMYQYLTPDIKPTTELPEDFQLEKLQSIENAFSPDRVFSLIGTNAHDYEEAFGFSRKFVGVKSDGLVQIDKAYIAGSHRAYVHRSHGGRYGILNSEEGYQNLQRFLFGDIQVKLSLSNVELQDLDKNFYQLETRVALRGLPIPIYEQAIAHYCPITQELTRTDKPVPLFTAFLIPRNSATDDNTCRYALRLALHSFTKQETNWLRDSHLDQVPLWSDYLITDVAESNSTYEAKYSWNSREKEPVTKLNPTSESSSGVYVAYVSLPERGQKVLGTNAAVRLEISQWK</sequence>
<dbReference type="GO" id="GO:0016787">
    <property type="term" value="F:hydrolase activity"/>
    <property type="evidence" value="ECO:0007669"/>
    <property type="project" value="UniProtKB-KW"/>
</dbReference>
<accession>A0A5P8WA62</accession>
<dbReference type="EMBL" id="CP045227">
    <property type="protein sequence ID" value="QFS49687.1"/>
    <property type="molecule type" value="Genomic_DNA"/>
</dbReference>
<proteinExistence type="predicted"/>